<dbReference type="GO" id="GO:0009873">
    <property type="term" value="P:ethylene-activated signaling pathway"/>
    <property type="evidence" value="ECO:0007669"/>
    <property type="project" value="InterPro"/>
</dbReference>
<keyword evidence="5" id="KW-0804">Transcription</keyword>
<evidence type="ECO:0000313" key="9">
    <source>
        <dbReference type="EMBL" id="PWA83960.1"/>
    </source>
</evidence>
<evidence type="ECO:0000256" key="6">
    <source>
        <dbReference type="ARBA" id="ARBA00023242"/>
    </source>
</evidence>
<dbReference type="GO" id="GO:0005634">
    <property type="term" value="C:nucleus"/>
    <property type="evidence" value="ECO:0007669"/>
    <property type="project" value="UniProtKB-SubCell"/>
</dbReference>
<dbReference type="InterPro" id="IPR016177">
    <property type="entry name" value="DNA-bd_dom_sf"/>
</dbReference>
<dbReference type="SMART" id="SM00380">
    <property type="entry name" value="AP2"/>
    <property type="match status" value="1"/>
</dbReference>
<evidence type="ECO:0000256" key="7">
    <source>
        <dbReference type="SAM" id="MobiDB-lite"/>
    </source>
</evidence>
<keyword evidence="6" id="KW-0539">Nucleus</keyword>
<gene>
    <name evidence="9" type="ORF">CTI12_AA070650</name>
</gene>
<dbReference type="GO" id="GO:0003700">
    <property type="term" value="F:DNA-binding transcription factor activity"/>
    <property type="evidence" value="ECO:0007669"/>
    <property type="project" value="InterPro"/>
</dbReference>
<dbReference type="Proteomes" id="UP000245207">
    <property type="component" value="Unassembled WGS sequence"/>
</dbReference>
<dbReference type="CDD" id="cd00018">
    <property type="entry name" value="AP2"/>
    <property type="match status" value="1"/>
</dbReference>
<dbReference type="FunFam" id="3.30.730.10:FF:000001">
    <property type="entry name" value="Ethylene-responsive transcription factor 2"/>
    <property type="match status" value="1"/>
</dbReference>
<feature type="region of interest" description="Disordered" evidence="7">
    <location>
        <begin position="91"/>
        <end position="124"/>
    </location>
</feature>
<dbReference type="PRINTS" id="PR00367">
    <property type="entry name" value="ETHRSPELEMNT"/>
</dbReference>
<dbReference type="InterPro" id="IPR036955">
    <property type="entry name" value="AP2/ERF_dom_sf"/>
</dbReference>
<dbReference type="PANTHER" id="PTHR31190">
    <property type="entry name" value="DNA-BINDING DOMAIN"/>
    <property type="match status" value="1"/>
</dbReference>
<keyword evidence="3" id="KW-0805">Transcription regulation</keyword>
<keyword evidence="2" id="KW-0611">Plant defense</keyword>
<evidence type="ECO:0000256" key="4">
    <source>
        <dbReference type="ARBA" id="ARBA00023125"/>
    </source>
</evidence>
<evidence type="ECO:0000256" key="1">
    <source>
        <dbReference type="ARBA" id="ARBA00004123"/>
    </source>
</evidence>
<sequence>MWLLKVANSSGDHFHLRKNNNNNNDDQVPSYLLDDMVSSEYSYSREMSAMVTALTHVVSGQTSSFGVSSSNTISSPSFHTGASALAAGVFSTDSPSSTYSSSSSGSLAGHKRVRDHDETTTTVNQQHPIRFHRVKEEETPSTNTAIMARQNQHEESGERRRKYRGVRQRPWGKWAAEIRDPQKAARVWLGTFETAEAAARAYDEAALRFRGNRAKLNFPENAVLLPAQQLLPTTAATSISQQPAISSYYQIQNNIPPTSDYWQYTRLLQNSNNDQQPQTNMSQQMYNASTMASLYSQTSSNNQYFHNQPLHYSEYNPIERNEDNNVTDLHMVQPSWPPGYSQLRPPNP</sequence>
<organism evidence="9 10">
    <name type="scientific">Artemisia annua</name>
    <name type="common">Sweet wormwood</name>
    <dbReference type="NCBI Taxonomy" id="35608"/>
    <lineage>
        <taxon>Eukaryota</taxon>
        <taxon>Viridiplantae</taxon>
        <taxon>Streptophyta</taxon>
        <taxon>Embryophyta</taxon>
        <taxon>Tracheophyta</taxon>
        <taxon>Spermatophyta</taxon>
        <taxon>Magnoliopsida</taxon>
        <taxon>eudicotyledons</taxon>
        <taxon>Gunneridae</taxon>
        <taxon>Pentapetalae</taxon>
        <taxon>asterids</taxon>
        <taxon>campanulids</taxon>
        <taxon>Asterales</taxon>
        <taxon>Asteraceae</taxon>
        <taxon>Asteroideae</taxon>
        <taxon>Anthemideae</taxon>
        <taxon>Artemisiinae</taxon>
        <taxon>Artemisia</taxon>
    </lineage>
</organism>
<dbReference type="InterPro" id="IPR044808">
    <property type="entry name" value="ERF_plant"/>
</dbReference>
<reference evidence="9 10" key="1">
    <citation type="journal article" date="2018" name="Mol. Plant">
        <title>The genome of Artemisia annua provides insight into the evolution of Asteraceae family and artemisinin biosynthesis.</title>
        <authorList>
            <person name="Shen Q."/>
            <person name="Zhang L."/>
            <person name="Liao Z."/>
            <person name="Wang S."/>
            <person name="Yan T."/>
            <person name="Shi P."/>
            <person name="Liu M."/>
            <person name="Fu X."/>
            <person name="Pan Q."/>
            <person name="Wang Y."/>
            <person name="Lv Z."/>
            <person name="Lu X."/>
            <person name="Zhang F."/>
            <person name="Jiang W."/>
            <person name="Ma Y."/>
            <person name="Chen M."/>
            <person name="Hao X."/>
            <person name="Li L."/>
            <person name="Tang Y."/>
            <person name="Lv G."/>
            <person name="Zhou Y."/>
            <person name="Sun X."/>
            <person name="Brodelius P.E."/>
            <person name="Rose J.K.C."/>
            <person name="Tang K."/>
        </authorList>
    </citation>
    <scope>NUCLEOTIDE SEQUENCE [LARGE SCALE GENOMIC DNA]</scope>
    <source>
        <strain evidence="10">cv. Huhao1</strain>
        <tissue evidence="9">Leaf</tissue>
    </source>
</reference>
<dbReference type="GO" id="GO:0006952">
    <property type="term" value="P:defense response"/>
    <property type="evidence" value="ECO:0007669"/>
    <property type="project" value="UniProtKB-KW"/>
</dbReference>
<comment type="subcellular location">
    <subcellularLocation>
        <location evidence="1">Nucleus</location>
    </subcellularLocation>
</comment>
<dbReference type="OrthoDB" id="1930739at2759"/>
<evidence type="ECO:0000256" key="2">
    <source>
        <dbReference type="ARBA" id="ARBA00022821"/>
    </source>
</evidence>
<dbReference type="PROSITE" id="PS51032">
    <property type="entry name" value="AP2_ERF"/>
    <property type="match status" value="1"/>
</dbReference>
<keyword evidence="10" id="KW-1185">Reference proteome</keyword>
<dbReference type="SUPFAM" id="SSF54171">
    <property type="entry name" value="DNA-binding domain"/>
    <property type="match status" value="1"/>
</dbReference>
<protein>
    <submittedName>
        <fullName evidence="9">DNA-binding domain-containing protein</fullName>
    </submittedName>
</protein>
<feature type="domain" description="AP2/ERF" evidence="8">
    <location>
        <begin position="162"/>
        <end position="219"/>
    </location>
</feature>
<dbReference type="AlphaFoldDB" id="A0A2U1PE03"/>
<evidence type="ECO:0000259" key="8">
    <source>
        <dbReference type="PROSITE" id="PS51032"/>
    </source>
</evidence>
<dbReference type="PANTHER" id="PTHR31190:SF473">
    <property type="entry name" value="OS05G0437100 PROTEIN"/>
    <property type="match status" value="1"/>
</dbReference>
<dbReference type="Pfam" id="PF00847">
    <property type="entry name" value="AP2"/>
    <property type="match status" value="1"/>
</dbReference>
<dbReference type="EMBL" id="PKPP01001284">
    <property type="protein sequence ID" value="PWA83960.1"/>
    <property type="molecule type" value="Genomic_DNA"/>
</dbReference>
<evidence type="ECO:0000256" key="3">
    <source>
        <dbReference type="ARBA" id="ARBA00023015"/>
    </source>
</evidence>
<accession>A0A2U1PE03</accession>
<dbReference type="Gene3D" id="3.30.730.10">
    <property type="entry name" value="AP2/ERF domain"/>
    <property type="match status" value="1"/>
</dbReference>
<name>A0A2U1PE03_ARTAN</name>
<dbReference type="InterPro" id="IPR001471">
    <property type="entry name" value="AP2/ERF_dom"/>
</dbReference>
<dbReference type="STRING" id="35608.A0A2U1PE03"/>
<keyword evidence="4 9" id="KW-0238">DNA-binding</keyword>
<evidence type="ECO:0000313" key="10">
    <source>
        <dbReference type="Proteomes" id="UP000245207"/>
    </source>
</evidence>
<evidence type="ECO:0000256" key="5">
    <source>
        <dbReference type="ARBA" id="ARBA00023163"/>
    </source>
</evidence>
<proteinExistence type="predicted"/>
<comment type="caution">
    <text evidence="9">The sequence shown here is derived from an EMBL/GenBank/DDBJ whole genome shotgun (WGS) entry which is preliminary data.</text>
</comment>
<feature type="compositionally biased region" description="Low complexity" evidence="7">
    <location>
        <begin position="91"/>
        <end position="106"/>
    </location>
</feature>
<dbReference type="GO" id="GO:0003677">
    <property type="term" value="F:DNA binding"/>
    <property type="evidence" value="ECO:0007669"/>
    <property type="project" value="UniProtKB-KW"/>
</dbReference>